<feature type="region of interest" description="Disordered" evidence="1">
    <location>
        <begin position="54"/>
        <end position="83"/>
    </location>
</feature>
<dbReference type="PANTHER" id="PTHR19328:SF53">
    <property type="entry name" value="MEMBRANE PROTEIN"/>
    <property type="match status" value="1"/>
</dbReference>
<feature type="domain" description="Pyrroloquinoline quinone-dependent pyranose dehydrogenase beta-propeller" evidence="2">
    <location>
        <begin position="347"/>
        <end position="453"/>
    </location>
</feature>
<organism evidence="3 4">
    <name type="scientific">Luteimonas gilva</name>
    <dbReference type="NCBI Taxonomy" id="2572684"/>
    <lineage>
        <taxon>Bacteria</taxon>
        <taxon>Pseudomonadati</taxon>
        <taxon>Pseudomonadota</taxon>
        <taxon>Gammaproteobacteria</taxon>
        <taxon>Lysobacterales</taxon>
        <taxon>Lysobacteraceae</taxon>
        <taxon>Luteimonas</taxon>
    </lineage>
</organism>
<dbReference type="InterPro" id="IPR011041">
    <property type="entry name" value="Quinoprot_gluc/sorb_DH_b-prop"/>
</dbReference>
<dbReference type="InterPro" id="IPR011042">
    <property type="entry name" value="6-blade_b-propeller_TolB-like"/>
</dbReference>
<sequence length="463" mass="49778">MTATVPDAATRADLIAFLANLPSGAAPDPARATSARSKGGVFGGWRDDAPGRVYRISPSDLPSPAPETSANNPSRIVPRPKDAWPRVPSGFRVSLFAQGMTAPRMLQTAPNGDVFVTETDANRIRVLRPGADGRSARSNEIFAEGLAEPFGMAFYPQGPHPRWLYVAETNRIVRYAYTPGALRAAGPPEVVVARLSPTSAGHSNRDLAVSLDGRAMYTGIGSASNVADNMSRKPLAQAQAIQRREGLGATWDEEAGRARVVAFAPEVGRIRPYATGLRNCSGIAVQPRHGAVWCSTNERDRLGDDLVPDYVTRVPEGAFFGWPWWYIGDHEDPRLAGERPDLRGRVAIPDVLLQPHSASMGISFAEGARLPARWRGSAFVAEHGSWNRAQRTGPKLIRIPVDAAGAPTGEYEDVMTGFVLDEARVWGRPVSVAVAKDGALLIADDAGGVVWRLDYVGDAKAKH</sequence>
<protein>
    <submittedName>
        <fullName evidence="3">Sorbosone dehydrogenase family protein</fullName>
    </submittedName>
</protein>
<dbReference type="InterPro" id="IPR054539">
    <property type="entry name" value="Beta-prop_PDH"/>
</dbReference>
<dbReference type="EMBL" id="SZUA01000002">
    <property type="protein sequence ID" value="TKR31179.1"/>
    <property type="molecule type" value="Genomic_DNA"/>
</dbReference>
<name>A0A4U5JXD1_9GAMM</name>
<dbReference type="Gene3D" id="2.120.10.30">
    <property type="entry name" value="TolB, C-terminal domain"/>
    <property type="match status" value="1"/>
</dbReference>
<evidence type="ECO:0000259" key="2">
    <source>
        <dbReference type="Pfam" id="PF22807"/>
    </source>
</evidence>
<dbReference type="Pfam" id="PF22807">
    <property type="entry name" value="TrAA12"/>
    <property type="match status" value="2"/>
</dbReference>
<dbReference type="AlphaFoldDB" id="A0A4U5JXD1"/>
<dbReference type="OrthoDB" id="9770043at2"/>
<evidence type="ECO:0000313" key="4">
    <source>
        <dbReference type="Proteomes" id="UP000308707"/>
    </source>
</evidence>
<accession>A0A4U5JXD1</accession>
<proteinExistence type="predicted"/>
<dbReference type="PANTHER" id="PTHR19328">
    <property type="entry name" value="HEDGEHOG-INTERACTING PROTEIN"/>
    <property type="match status" value="1"/>
</dbReference>
<gene>
    <name evidence="3" type="ORF">FCE95_13480</name>
</gene>
<reference evidence="3 4" key="1">
    <citation type="submission" date="2019-04" db="EMBL/GenBank/DDBJ databases">
        <title>Reference strain of H23.</title>
        <authorList>
            <person name="Luo X."/>
        </authorList>
    </citation>
    <scope>NUCLEOTIDE SEQUENCE [LARGE SCALE GENOMIC DNA]</scope>
    <source>
        <strain evidence="3 4">H23</strain>
    </source>
</reference>
<evidence type="ECO:0000313" key="3">
    <source>
        <dbReference type="EMBL" id="TKR31179.1"/>
    </source>
</evidence>
<feature type="region of interest" description="Disordered" evidence="1">
    <location>
        <begin position="25"/>
        <end position="44"/>
    </location>
</feature>
<feature type="domain" description="Pyrroloquinoline quinone-dependent pyranose dehydrogenase beta-propeller" evidence="2">
    <location>
        <begin position="86"/>
        <end position="302"/>
    </location>
</feature>
<evidence type="ECO:0000256" key="1">
    <source>
        <dbReference type="SAM" id="MobiDB-lite"/>
    </source>
</evidence>
<keyword evidence="4" id="KW-1185">Reference proteome</keyword>
<dbReference type="SUPFAM" id="SSF50952">
    <property type="entry name" value="Soluble quinoprotein glucose dehydrogenase"/>
    <property type="match status" value="1"/>
</dbReference>
<dbReference type="Proteomes" id="UP000308707">
    <property type="component" value="Unassembled WGS sequence"/>
</dbReference>
<comment type="caution">
    <text evidence="3">The sequence shown here is derived from an EMBL/GenBank/DDBJ whole genome shotgun (WGS) entry which is preliminary data.</text>
</comment>